<feature type="compositionally biased region" description="Basic and acidic residues" evidence="1">
    <location>
        <begin position="48"/>
        <end position="57"/>
    </location>
</feature>
<reference evidence="3 5" key="2">
    <citation type="submission" date="2020-04" db="EMBL/GenBank/DDBJ databases">
        <authorList>
            <person name="Yao Y."/>
            <person name="He Z."/>
        </authorList>
    </citation>
    <scope>NUCLEOTIDE SEQUENCE [LARGE SCALE GENOMIC DNA]</scope>
    <source>
        <strain evidence="3 5">CY-1</strain>
    </source>
</reference>
<gene>
    <name evidence="3" type="ORF">HGP31_13305</name>
    <name evidence="2" type="ORF">PSUM_02080</name>
</gene>
<evidence type="ECO:0000313" key="5">
    <source>
        <dbReference type="Proteomes" id="UP000501367"/>
    </source>
</evidence>
<dbReference type="EMBL" id="NIWU01000001">
    <property type="protein sequence ID" value="OXR34708.1"/>
    <property type="molecule type" value="Genomic_DNA"/>
</dbReference>
<sequence>MSSETIFQDKGQDPDKSQGAVKPASDDPGKYDPLTQPDLEDDDGAQDWNERDRKLPEADEQTPLSDDRR</sequence>
<accession>A0AAE7DEB6</accession>
<keyword evidence="4" id="KW-1185">Reference proteome</keyword>
<dbReference type="Proteomes" id="UP000215455">
    <property type="component" value="Unassembled WGS sequence"/>
</dbReference>
<reference evidence="2 4" key="1">
    <citation type="submission" date="2017-06" db="EMBL/GenBank/DDBJ databases">
        <authorList>
            <person name="Furmanczyk E.M."/>
        </authorList>
    </citation>
    <scope>NUCLEOTIDE SEQUENCE [LARGE SCALE GENOMIC DNA]</scope>
    <source>
        <strain evidence="2 4">DSM 16611</strain>
    </source>
</reference>
<evidence type="ECO:0000313" key="3">
    <source>
        <dbReference type="EMBL" id="QJC79243.1"/>
    </source>
</evidence>
<organism evidence="3 5">
    <name type="scientific">Pseudomonas umsongensis</name>
    <dbReference type="NCBI Taxonomy" id="198618"/>
    <lineage>
        <taxon>Bacteria</taxon>
        <taxon>Pseudomonadati</taxon>
        <taxon>Pseudomonadota</taxon>
        <taxon>Gammaproteobacteria</taxon>
        <taxon>Pseudomonadales</taxon>
        <taxon>Pseudomonadaceae</taxon>
        <taxon>Pseudomonas</taxon>
    </lineage>
</organism>
<dbReference type="RefSeq" id="WP_020800991.1">
    <property type="nucleotide sequence ID" value="NZ_CP044409.1"/>
</dbReference>
<dbReference type="GeneID" id="72194564"/>
<dbReference type="AlphaFoldDB" id="A0AAE7DEB6"/>
<dbReference type="KEGG" id="pum:HGP31_13305"/>
<protein>
    <submittedName>
        <fullName evidence="3">Uncharacterized protein</fullName>
    </submittedName>
</protein>
<name>A0AAE7DEB6_9PSED</name>
<dbReference type="EMBL" id="CP051487">
    <property type="protein sequence ID" value="QJC79243.1"/>
    <property type="molecule type" value="Genomic_DNA"/>
</dbReference>
<proteinExistence type="predicted"/>
<evidence type="ECO:0000313" key="2">
    <source>
        <dbReference type="EMBL" id="OXR34708.1"/>
    </source>
</evidence>
<feature type="region of interest" description="Disordered" evidence="1">
    <location>
        <begin position="1"/>
        <end position="69"/>
    </location>
</feature>
<evidence type="ECO:0000256" key="1">
    <source>
        <dbReference type="SAM" id="MobiDB-lite"/>
    </source>
</evidence>
<evidence type="ECO:0000313" key="4">
    <source>
        <dbReference type="Proteomes" id="UP000215455"/>
    </source>
</evidence>
<dbReference type="Proteomes" id="UP000501367">
    <property type="component" value="Chromosome"/>
</dbReference>